<keyword evidence="1" id="KW-0813">Transport</keyword>
<keyword evidence="4" id="KW-1185">Reference proteome</keyword>
<dbReference type="GO" id="GO:0000055">
    <property type="term" value="P:ribosomal large subunit export from nucleus"/>
    <property type="evidence" value="ECO:0007669"/>
    <property type="project" value="TreeGrafter"/>
</dbReference>
<accession>A0AAD5VJS5</accession>
<dbReference type="GO" id="GO:0005737">
    <property type="term" value="C:cytoplasm"/>
    <property type="evidence" value="ECO:0007669"/>
    <property type="project" value="UniProtKB-SubCell"/>
</dbReference>
<protein>
    <recommendedName>
        <fullName evidence="1">60S ribosomal export protein NMD3</fullName>
    </recommendedName>
</protein>
<comment type="function">
    <text evidence="1">Acts as an adapter for the XPO1/CRM1-mediated export of the 60S ribosomal subunit.</text>
</comment>
<gene>
    <name evidence="3" type="ORF">NP233_g10147</name>
</gene>
<evidence type="ECO:0000256" key="1">
    <source>
        <dbReference type="RuleBase" id="RU364108"/>
    </source>
</evidence>
<dbReference type="GO" id="GO:0043023">
    <property type="term" value="F:ribosomal large subunit binding"/>
    <property type="evidence" value="ECO:0007669"/>
    <property type="project" value="InterPro"/>
</dbReference>
<reference evidence="3" key="1">
    <citation type="submission" date="2022-07" db="EMBL/GenBank/DDBJ databases">
        <title>Genome Sequence of Leucocoprinus birnbaumii.</title>
        <authorList>
            <person name="Buettner E."/>
        </authorList>
    </citation>
    <scope>NUCLEOTIDE SEQUENCE</scope>
    <source>
        <strain evidence="3">VT141</strain>
    </source>
</reference>
<dbReference type="GO" id="GO:0015031">
    <property type="term" value="P:protein transport"/>
    <property type="evidence" value="ECO:0007669"/>
    <property type="project" value="UniProtKB-KW"/>
</dbReference>
<feature type="domain" description="Nmd3 N-terminal" evidence="2">
    <location>
        <begin position="66"/>
        <end position="195"/>
    </location>
</feature>
<comment type="similarity">
    <text evidence="1">Belongs to the NMD3 family.</text>
</comment>
<feature type="domain" description="Nmd3 N-terminal" evidence="2">
    <location>
        <begin position="14"/>
        <end position="45"/>
    </location>
</feature>
<evidence type="ECO:0000313" key="3">
    <source>
        <dbReference type="EMBL" id="KAJ3561504.1"/>
    </source>
</evidence>
<proteinExistence type="inferred from homology"/>
<dbReference type="InterPro" id="IPR007064">
    <property type="entry name" value="Nmd3_N"/>
</dbReference>
<evidence type="ECO:0000259" key="2">
    <source>
        <dbReference type="Pfam" id="PF04981"/>
    </source>
</evidence>
<sequence>MEFVPAPAVHRVLCADCGTPIVPNSANLCVACLRNTVDITEGIPKQGLYRKSGIYEMDTHPHSHPALVAYCRNCERFLSPPAAWTIARPESPELLSICLKKLKGLNKVRLADAQFTWTDPHSKWLRVAITIQKEVLVNTILEQTFEIEFLVQYDQCPDCARLAVKNTRKTLVQVRLKISHKRTFFYLEEPIFKHNS</sequence>
<comment type="subcellular location">
    <subcellularLocation>
        <location evidence="1">Cytoplasm</location>
    </subcellularLocation>
    <subcellularLocation>
        <location evidence="1">Nucleus</location>
    </subcellularLocation>
</comment>
<dbReference type="PANTHER" id="PTHR12746">
    <property type="entry name" value="NONSENSE-MEDIATED MRNA DECAY PROTEIN 3"/>
    <property type="match status" value="1"/>
</dbReference>
<evidence type="ECO:0000313" key="4">
    <source>
        <dbReference type="Proteomes" id="UP001213000"/>
    </source>
</evidence>
<keyword evidence="1" id="KW-0653">Protein transport</keyword>
<dbReference type="PANTHER" id="PTHR12746:SF2">
    <property type="entry name" value="60S RIBOSOMAL EXPORT PROTEIN NMD3"/>
    <property type="match status" value="1"/>
</dbReference>
<dbReference type="Proteomes" id="UP001213000">
    <property type="component" value="Unassembled WGS sequence"/>
</dbReference>
<dbReference type="Pfam" id="PF04981">
    <property type="entry name" value="NMD3"/>
    <property type="match status" value="2"/>
</dbReference>
<comment type="caution">
    <text evidence="3">The sequence shown here is derived from an EMBL/GenBank/DDBJ whole genome shotgun (WGS) entry which is preliminary data.</text>
</comment>
<keyword evidence="1" id="KW-0539">Nucleus</keyword>
<keyword evidence="1" id="KW-0963">Cytoplasm</keyword>
<name>A0AAD5VJS5_9AGAR</name>
<dbReference type="InterPro" id="IPR039768">
    <property type="entry name" value="Nmd3"/>
</dbReference>
<dbReference type="EMBL" id="JANIEX010000994">
    <property type="protein sequence ID" value="KAJ3561504.1"/>
    <property type="molecule type" value="Genomic_DNA"/>
</dbReference>
<dbReference type="AlphaFoldDB" id="A0AAD5VJS5"/>
<dbReference type="GO" id="GO:0005634">
    <property type="term" value="C:nucleus"/>
    <property type="evidence" value="ECO:0007669"/>
    <property type="project" value="UniProtKB-SubCell"/>
</dbReference>
<organism evidence="3 4">
    <name type="scientific">Leucocoprinus birnbaumii</name>
    <dbReference type="NCBI Taxonomy" id="56174"/>
    <lineage>
        <taxon>Eukaryota</taxon>
        <taxon>Fungi</taxon>
        <taxon>Dikarya</taxon>
        <taxon>Basidiomycota</taxon>
        <taxon>Agaricomycotina</taxon>
        <taxon>Agaricomycetes</taxon>
        <taxon>Agaricomycetidae</taxon>
        <taxon>Agaricales</taxon>
        <taxon>Agaricineae</taxon>
        <taxon>Agaricaceae</taxon>
        <taxon>Leucocoprinus</taxon>
    </lineage>
</organism>